<organism evidence="1 2">
    <name type="scientific">Streptomyces cynarae</name>
    <dbReference type="NCBI Taxonomy" id="2981134"/>
    <lineage>
        <taxon>Bacteria</taxon>
        <taxon>Bacillati</taxon>
        <taxon>Actinomycetota</taxon>
        <taxon>Actinomycetes</taxon>
        <taxon>Kitasatosporales</taxon>
        <taxon>Streptomycetaceae</taxon>
        <taxon>Streptomyces</taxon>
    </lineage>
</organism>
<keyword evidence="2" id="KW-1185">Reference proteome</keyword>
<dbReference type="EMBL" id="CP106793">
    <property type="protein sequence ID" value="UXY17531.1"/>
    <property type="molecule type" value="Genomic_DNA"/>
</dbReference>
<evidence type="ECO:0000313" key="2">
    <source>
        <dbReference type="Proteomes" id="UP001061298"/>
    </source>
</evidence>
<proteinExistence type="predicted"/>
<evidence type="ECO:0000313" key="1">
    <source>
        <dbReference type="EMBL" id="UXY17531.1"/>
    </source>
</evidence>
<dbReference type="RefSeq" id="WP_263227459.1">
    <property type="nucleotide sequence ID" value="NZ_CP106793.1"/>
</dbReference>
<reference evidence="1" key="1">
    <citation type="submission" date="2022-10" db="EMBL/GenBank/DDBJ databases">
        <authorList>
            <person name="Mo P."/>
        </authorList>
    </citation>
    <scope>NUCLEOTIDE SEQUENCE</scope>
    <source>
        <strain evidence="1">HUAS 13-4</strain>
    </source>
</reference>
<protein>
    <recommendedName>
        <fullName evidence="3">Fe/B12 periplasmic-binding domain-containing protein</fullName>
    </recommendedName>
</protein>
<gene>
    <name evidence="1" type="ORF">N8I84_01200</name>
</gene>
<sequence>MGYDVHITRRENWWDEKGQDISMTEWEEAVAADPDLAMIPMPEGRQGGTQWVAETVQRREAESCREPLWWRSGRIVAKHPTDALIAKMCQVAKALGARVQGDDGEYYDT</sequence>
<name>A0ABY6DVI4_9ACTN</name>
<dbReference type="Proteomes" id="UP001061298">
    <property type="component" value="Chromosome"/>
</dbReference>
<accession>A0ABY6DVI4</accession>
<evidence type="ECO:0008006" key="3">
    <source>
        <dbReference type="Google" id="ProtNLM"/>
    </source>
</evidence>